<evidence type="ECO:0000313" key="1">
    <source>
        <dbReference type="EMBL" id="TMS38809.1"/>
    </source>
</evidence>
<reference evidence="1 2" key="1">
    <citation type="journal article" date="2015" name="Genome Biol.">
        <title>Comparative genomics of Steinernema reveals deeply conserved gene regulatory networks.</title>
        <authorList>
            <person name="Dillman A.R."/>
            <person name="Macchietto M."/>
            <person name="Porter C.F."/>
            <person name="Rogers A."/>
            <person name="Williams B."/>
            <person name="Antoshechkin I."/>
            <person name="Lee M.M."/>
            <person name="Goodwin Z."/>
            <person name="Lu X."/>
            <person name="Lewis E.E."/>
            <person name="Goodrich-Blair H."/>
            <person name="Stock S.P."/>
            <person name="Adams B.J."/>
            <person name="Sternberg P.W."/>
            <person name="Mortazavi A."/>
        </authorList>
    </citation>
    <scope>NUCLEOTIDE SEQUENCE [LARGE SCALE GENOMIC DNA]</scope>
    <source>
        <strain evidence="1 2">ALL</strain>
    </source>
</reference>
<protein>
    <submittedName>
        <fullName evidence="1">Uncharacterized protein</fullName>
    </submittedName>
</protein>
<reference evidence="1 2" key="2">
    <citation type="journal article" date="2019" name="G3 (Bethesda)">
        <title>Hybrid Assembly of the Genome of the Entomopathogenic Nematode Steinernema carpocapsae Identifies the X-Chromosome.</title>
        <authorList>
            <person name="Serra L."/>
            <person name="Macchietto M."/>
            <person name="Macias-Munoz A."/>
            <person name="McGill C.J."/>
            <person name="Rodriguez I.M."/>
            <person name="Rodriguez B."/>
            <person name="Murad R."/>
            <person name="Mortazavi A."/>
        </authorList>
    </citation>
    <scope>NUCLEOTIDE SEQUENCE [LARGE SCALE GENOMIC DNA]</scope>
    <source>
        <strain evidence="1 2">ALL</strain>
    </source>
</reference>
<gene>
    <name evidence="1" type="ORF">L596_005450</name>
</gene>
<organism evidence="1 2">
    <name type="scientific">Steinernema carpocapsae</name>
    <name type="common">Entomopathogenic nematode</name>
    <dbReference type="NCBI Taxonomy" id="34508"/>
    <lineage>
        <taxon>Eukaryota</taxon>
        <taxon>Metazoa</taxon>
        <taxon>Ecdysozoa</taxon>
        <taxon>Nematoda</taxon>
        <taxon>Chromadorea</taxon>
        <taxon>Rhabditida</taxon>
        <taxon>Tylenchina</taxon>
        <taxon>Panagrolaimomorpha</taxon>
        <taxon>Strongyloidoidea</taxon>
        <taxon>Steinernematidae</taxon>
        <taxon>Steinernema</taxon>
    </lineage>
</organism>
<dbReference type="Proteomes" id="UP000298663">
    <property type="component" value="Chromosome X"/>
</dbReference>
<dbReference type="EMBL" id="AZBU02000001">
    <property type="protein sequence ID" value="TMS38809.1"/>
    <property type="molecule type" value="Genomic_DNA"/>
</dbReference>
<name>A0A4U8V0M5_STECR</name>
<dbReference type="EMBL" id="CM016762">
    <property type="protein sequence ID" value="TMS38809.1"/>
    <property type="molecule type" value="Genomic_DNA"/>
</dbReference>
<comment type="caution">
    <text evidence="1">The sequence shown here is derived from an EMBL/GenBank/DDBJ whole genome shotgun (WGS) entry which is preliminary data.</text>
</comment>
<dbReference type="AlphaFoldDB" id="A0A4U8V0M5"/>
<keyword evidence="2" id="KW-1185">Reference proteome</keyword>
<proteinExistence type="predicted"/>
<accession>A0A4U8V0M5</accession>
<sequence>MTPSGSSIFSGKGCHGYSPARRFFAGGAHVTSTIKYPEVPSWVSKRVTEAYELGKAMHGNGLVKREASLWLKLI</sequence>
<evidence type="ECO:0000313" key="2">
    <source>
        <dbReference type="Proteomes" id="UP000298663"/>
    </source>
</evidence>